<gene>
    <name evidence="9" type="ordered locus">Swit_4931</name>
</gene>
<evidence type="ECO:0000256" key="7">
    <source>
        <dbReference type="SAM" id="MobiDB-lite"/>
    </source>
</evidence>
<dbReference type="AlphaFoldDB" id="A0A9J9HH26"/>
<dbReference type="CDD" id="cd03768">
    <property type="entry name" value="SR_ResInv"/>
    <property type="match status" value="1"/>
</dbReference>
<dbReference type="PANTHER" id="PTHR30461">
    <property type="entry name" value="DNA-INVERTASE FROM LAMBDOID PROPHAGE"/>
    <property type="match status" value="1"/>
</dbReference>
<evidence type="ECO:0000256" key="1">
    <source>
        <dbReference type="ARBA" id="ARBA00009913"/>
    </source>
</evidence>
<evidence type="ECO:0000256" key="5">
    <source>
        <dbReference type="ARBA" id="ARBA00023172"/>
    </source>
</evidence>
<dbReference type="Proteomes" id="UP000001989">
    <property type="component" value="Plasmid pSWIT02"/>
</dbReference>
<evidence type="ECO:0000256" key="2">
    <source>
        <dbReference type="ARBA" id="ARBA00022908"/>
    </source>
</evidence>
<dbReference type="InterPro" id="IPR006118">
    <property type="entry name" value="Recombinase_CS"/>
</dbReference>
<dbReference type="SMART" id="SM00857">
    <property type="entry name" value="Resolvase"/>
    <property type="match status" value="1"/>
</dbReference>
<keyword evidence="5" id="KW-0233">DNA recombination</keyword>
<dbReference type="Gene3D" id="1.10.10.60">
    <property type="entry name" value="Homeodomain-like"/>
    <property type="match status" value="1"/>
</dbReference>
<evidence type="ECO:0000256" key="4">
    <source>
        <dbReference type="ARBA" id="ARBA00023125"/>
    </source>
</evidence>
<keyword evidence="9" id="KW-0614">Plasmid</keyword>
<keyword evidence="2" id="KW-0229">DNA integration</keyword>
<comment type="similarity">
    <text evidence="1">Belongs to the site-specific recombinase resolvase family.</text>
</comment>
<dbReference type="PROSITE" id="PS00398">
    <property type="entry name" value="RECOMBINASES_2"/>
    <property type="match status" value="1"/>
</dbReference>
<accession>A0A9J9HH26</accession>
<dbReference type="GO" id="GO:0015074">
    <property type="term" value="P:DNA integration"/>
    <property type="evidence" value="ECO:0007669"/>
    <property type="project" value="UniProtKB-KW"/>
</dbReference>
<feature type="compositionally biased region" description="Polar residues" evidence="7">
    <location>
        <begin position="199"/>
        <end position="208"/>
    </location>
</feature>
<keyword evidence="3" id="KW-0230">DNA invertase</keyword>
<proteinExistence type="inferred from homology"/>
<reference evidence="9 10" key="1">
    <citation type="journal article" date="2010" name="J. Bacteriol.">
        <title>Genome sequence of the dioxin-mineralizing bacterium Sphingomonas wittichii RW1.</title>
        <authorList>
            <person name="Miller T.R."/>
            <person name="Delcher A.L."/>
            <person name="Salzberg S.L."/>
            <person name="Saunders E."/>
            <person name="Detter J.C."/>
            <person name="Halden R.U."/>
        </authorList>
    </citation>
    <scope>NUCLEOTIDE SEQUENCE [LARGE SCALE GENOMIC DNA]</scope>
    <source>
        <strain evidence="10">DSM 6014 / CCUG 31198 / JCM 15750 / NBRC 105917 / EY 4224 / RW1</strain>
    </source>
</reference>
<protein>
    <submittedName>
        <fullName evidence="9">Resolvase, N-terminal domain</fullName>
    </submittedName>
</protein>
<name>A0A9J9HH26_RHIWR</name>
<dbReference type="InterPro" id="IPR009057">
    <property type="entry name" value="Homeodomain-like_sf"/>
</dbReference>
<dbReference type="KEGG" id="swi:Swit_4931"/>
<evidence type="ECO:0000256" key="3">
    <source>
        <dbReference type="ARBA" id="ARBA00023100"/>
    </source>
</evidence>
<dbReference type="PROSITE" id="PS51736">
    <property type="entry name" value="RECOMBINASES_3"/>
    <property type="match status" value="1"/>
</dbReference>
<dbReference type="SUPFAM" id="SSF46689">
    <property type="entry name" value="Homeodomain-like"/>
    <property type="match status" value="1"/>
</dbReference>
<dbReference type="Pfam" id="PF00239">
    <property type="entry name" value="Resolvase"/>
    <property type="match status" value="1"/>
</dbReference>
<evidence type="ECO:0000259" key="8">
    <source>
        <dbReference type="PROSITE" id="PS51736"/>
    </source>
</evidence>
<dbReference type="GO" id="GO:0003677">
    <property type="term" value="F:DNA binding"/>
    <property type="evidence" value="ECO:0007669"/>
    <property type="project" value="UniProtKB-KW"/>
</dbReference>
<dbReference type="Gene3D" id="3.40.50.1390">
    <property type="entry name" value="Resolvase, N-terminal catalytic domain"/>
    <property type="match status" value="1"/>
</dbReference>
<dbReference type="OrthoDB" id="114045at2"/>
<dbReference type="FunFam" id="3.40.50.1390:FF:000001">
    <property type="entry name" value="DNA recombinase"/>
    <property type="match status" value="1"/>
</dbReference>
<dbReference type="PANTHER" id="PTHR30461:SF2">
    <property type="entry name" value="SERINE RECOMBINASE PINE-RELATED"/>
    <property type="match status" value="1"/>
</dbReference>
<dbReference type="InterPro" id="IPR006119">
    <property type="entry name" value="Resolv_N"/>
</dbReference>
<dbReference type="InterPro" id="IPR050639">
    <property type="entry name" value="SSR_resolvase"/>
</dbReference>
<evidence type="ECO:0000313" key="10">
    <source>
        <dbReference type="Proteomes" id="UP000001989"/>
    </source>
</evidence>
<dbReference type="InterPro" id="IPR036162">
    <property type="entry name" value="Resolvase-like_N_sf"/>
</dbReference>
<dbReference type="EMBL" id="CP000701">
    <property type="protein sequence ID" value="ABQ71551.1"/>
    <property type="molecule type" value="Genomic_DNA"/>
</dbReference>
<organism evidence="9 10">
    <name type="scientific">Rhizorhabdus wittichii (strain DSM 6014 / CCUG 31198 / JCM 15750 / NBRC 105917 / EY 4224 / RW1)</name>
    <name type="common">Sphingomonas wittichii</name>
    <dbReference type="NCBI Taxonomy" id="392499"/>
    <lineage>
        <taxon>Bacteria</taxon>
        <taxon>Pseudomonadati</taxon>
        <taxon>Pseudomonadota</taxon>
        <taxon>Alphaproteobacteria</taxon>
        <taxon>Sphingomonadales</taxon>
        <taxon>Sphingomonadaceae</taxon>
        <taxon>Rhizorhabdus</taxon>
    </lineage>
</organism>
<keyword evidence="10" id="KW-1185">Reference proteome</keyword>
<evidence type="ECO:0000313" key="9">
    <source>
        <dbReference type="EMBL" id="ABQ71551.1"/>
    </source>
</evidence>
<feature type="domain" description="Resolvase/invertase-type recombinase catalytic" evidence="8">
    <location>
        <begin position="1"/>
        <end position="134"/>
    </location>
</feature>
<evidence type="ECO:0000256" key="6">
    <source>
        <dbReference type="PIRSR" id="PIRSR606118-50"/>
    </source>
</evidence>
<keyword evidence="4" id="KW-0238">DNA-binding</keyword>
<geneLocation type="plasmid" evidence="9 10">
    <name>pSWIT02</name>
</geneLocation>
<dbReference type="SUPFAM" id="SSF53041">
    <property type="entry name" value="Resolvase-like"/>
    <property type="match status" value="1"/>
</dbReference>
<dbReference type="GO" id="GO:0000150">
    <property type="term" value="F:DNA strand exchange activity"/>
    <property type="evidence" value="ECO:0007669"/>
    <property type="project" value="UniProtKB-KW"/>
</dbReference>
<feature type="region of interest" description="Disordered" evidence="7">
    <location>
        <begin position="188"/>
        <end position="208"/>
    </location>
</feature>
<sequence length="208" mass="22448">MLIGYMRVSTGEQNLDLQRDALERAGCERIYDDVCSGRATERLGLAKALDVARDGDALVVWKLDRIGRSLTHVVGLVSDLQKRGVGLKVLTGDVDTTTATGRLAFGIFATLAEFERDLIHERTMAGLAAARARGRAGGRPRVMTKQKLKAAMAMMADRDNAARDVAAQLGMSLSTLYAYVDAKGQPREQATELLGKPTTRGSARAQQA</sequence>
<feature type="active site" description="O-(5'-phospho-DNA)-serine intermediate" evidence="6">
    <location>
        <position position="9"/>
    </location>
</feature>